<gene>
    <name evidence="1" type="ORF">J2R99_001875</name>
</gene>
<organism evidence="1 2">
    <name type="scientific">Rhodopseudomonas julia</name>
    <dbReference type="NCBI Taxonomy" id="200617"/>
    <lineage>
        <taxon>Bacteria</taxon>
        <taxon>Pseudomonadati</taxon>
        <taxon>Pseudomonadota</taxon>
        <taxon>Alphaproteobacteria</taxon>
        <taxon>Hyphomicrobiales</taxon>
        <taxon>Nitrobacteraceae</taxon>
        <taxon>Rhodopseudomonas</taxon>
    </lineage>
</organism>
<accession>A0ABU0C651</accession>
<proteinExistence type="predicted"/>
<dbReference type="InterPro" id="IPR038444">
    <property type="entry name" value="DUF465_sf"/>
</dbReference>
<dbReference type="Gene3D" id="6.10.280.50">
    <property type="match status" value="1"/>
</dbReference>
<reference evidence="1 2" key="1">
    <citation type="submission" date="2023-07" db="EMBL/GenBank/DDBJ databases">
        <title>Genomic Encyclopedia of Type Strains, Phase IV (KMG-IV): sequencing the most valuable type-strain genomes for metagenomic binning, comparative biology and taxonomic classification.</title>
        <authorList>
            <person name="Goeker M."/>
        </authorList>
    </citation>
    <scope>NUCLEOTIDE SEQUENCE [LARGE SCALE GENOMIC DNA]</scope>
    <source>
        <strain evidence="1 2">DSM 11549</strain>
    </source>
</reference>
<dbReference type="InterPro" id="IPR007420">
    <property type="entry name" value="DUF465"/>
</dbReference>
<evidence type="ECO:0008006" key="3">
    <source>
        <dbReference type="Google" id="ProtNLM"/>
    </source>
</evidence>
<name>A0ABU0C651_9BRAD</name>
<comment type="caution">
    <text evidence="1">The sequence shown here is derived from an EMBL/GenBank/DDBJ whole genome shotgun (WGS) entry which is preliminary data.</text>
</comment>
<dbReference type="Proteomes" id="UP001230253">
    <property type="component" value="Unassembled WGS sequence"/>
</dbReference>
<evidence type="ECO:0000313" key="2">
    <source>
        <dbReference type="Proteomes" id="UP001230253"/>
    </source>
</evidence>
<evidence type="ECO:0000313" key="1">
    <source>
        <dbReference type="EMBL" id="MDQ0326006.1"/>
    </source>
</evidence>
<dbReference type="EMBL" id="JAUSUK010000002">
    <property type="protein sequence ID" value="MDQ0326006.1"/>
    <property type="molecule type" value="Genomic_DNA"/>
</dbReference>
<protein>
    <recommendedName>
        <fullName evidence="3">DUF465 domain-containing protein</fullName>
    </recommendedName>
</protein>
<sequence>MMDGSDNVVELTQKEIRAELALLRQEHRDLDHAIEAIHTASPQPDYLQLQRLKRKKLALKDRILALEDRLLPDIIA</sequence>
<keyword evidence="2" id="KW-1185">Reference proteome</keyword>
<dbReference type="Pfam" id="PF04325">
    <property type="entry name" value="DUF465"/>
    <property type="match status" value="1"/>
</dbReference>